<dbReference type="PANTHER" id="PTHR39428">
    <property type="entry name" value="F420H(2)-DEPENDENT QUINONE REDUCTASE RV1261C"/>
    <property type="match status" value="1"/>
</dbReference>
<dbReference type="SUPFAM" id="SSF50475">
    <property type="entry name" value="FMN-binding split barrel"/>
    <property type="match status" value="1"/>
</dbReference>
<name>A0A0M2GCB5_9ACTN</name>
<evidence type="ECO:0000313" key="4">
    <source>
        <dbReference type="Proteomes" id="UP000034786"/>
    </source>
</evidence>
<evidence type="ECO:0000256" key="1">
    <source>
        <dbReference type="ARBA" id="ARBA00008710"/>
    </source>
</evidence>
<protein>
    <recommendedName>
        <fullName evidence="5">Deazaflavin-dependent nitroreductase</fullName>
    </recommendedName>
</protein>
<dbReference type="STRING" id="284040.UK15_37490"/>
<dbReference type="EMBL" id="JYJH01000059">
    <property type="protein sequence ID" value="KJK34117.1"/>
    <property type="molecule type" value="Genomic_DNA"/>
</dbReference>
<gene>
    <name evidence="3" type="ORF">UK15_37490</name>
</gene>
<sequence>MKKAGGNAHFVRVMSHIAPGVDRAAHRLSGGRMLLMPATLPSLMLTTIGRRSGQPRQTPLLCHLEADGSYLVVDTNFGRPPSPAWSLNLIATPRATVTRRGRRLPVTATLLEGTERAAAWDHLVEVWPAYVSFAQRSGRCLRIFRLTPA</sequence>
<keyword evidence="4" id="KW-1185">Reference proteome</keyword>
<reference evidence="4" key="1">
    <citation type="submission" date="2015-02" db="EMBL/GenBank/DDBJ databases">
        <authorList>
            <person name="Ju K.-S."/>
            <person name="Doroghazi J.R."/>
            <person name="Metcalf W."/>
        </authorList>
    </citation>
    <scope>NUCLEOTIDE SEQUENCE [LARGE SCALE GENOMIC DNA]</scope>
    <source>
        <strain evidence="4">NRRL B-16380</strain>
    </source>
</reference>
<dbReference type="InterPro" id="IPR012349">
    <property type="entry name" value="Split_barrel_FMN-bd"/>
</dbReference>
<organism evidence="3 4">
    <name type="scientific">Streptomyces variegatus</name>
    <dbReference type="NCBI Taxonomy" id="284040"/>
    <lineage>
        <taxon>Bacteria</taxon>
        <taxon>Bacillati</taxon>
        <taxon>Actinomycetota</taxon>
        <taxon>Actinomycetes</taxon>
        <taxon>Kitasatosporales</taxon>
        <taxon>Streptomycetaceae</taxon>
        <taxon>Streptomyces</taxon>
    </lineage>
</organism>
<dbReference type="GO" id="GO:0070967">
    <property type="term" value="F:coenzyme F420 binding"/>
    <property type="evidence" value="ECO:0007669"/>
    <property type="project" value="TreeGrafter"/>
</dbReference>
<evidence type="ECO:0008006" key="5">
    <source>
        <dbReference type="Google" id="ProtNLM"/>
    </source>
</evidence>
<dbReference type="GO" id="GO:0005886">
    <property type="term" value="C:plasma membrane"/>
    <property type="evidence" value="ECO:0007669"/>
    <property type="project" value="TreeGrafter"/>
</dbReference>
<comment type="catalytic activity">
    <reaction evidence="2">
        <text>oxidized coenzyme F420-(gamma-L-Glu)(n) + a quinol + H(+) = reduced coenzyme F420-(gamma-L-Glu)(n) + a quinone</text>
        <dbReference type="Rhea" id="RHEA:39663"/>
        <dbReference type="Rhea" id="RHEA-COMP:12939"/>
        <dbReference type="Rhea" id="RHEA-COMP:14378"/>
        <dbReference type="ChEBI" id="CHEBI:15378"/>
        <dbReference type="ChEBI" id="CHEBI:24646"/>
        <dbReference type="ChEBI" id="CHEBI:132124"/>
        <dbReference type="ChEBI" id="CHEBI:133980"/>
        <dbReference type="ChEBI" id="CHEBI:139511"/>
    </reaction>
</comment>
<accession>A0A0M2GCB5</accession>
<proteinExistence type="inferred from homology"/>
<dbReference type="AlphaFoldDB" id="A0A0M2GCB5"/>
<dbReference type="PANTHER" id="PTHR39428:SF1">
    <property type="entry name" value="F420H(2)-DEPENDENT QUINONE REDUCTASE RV1261C"/>
    <property type="match status" value="1"/>
</dbReference>
<dbReference type="Pfam" id="PF04075">
    <property type="entry name" value="F420H2_quin_red"/>
    <property type="match status" value="1"/>
</dbReference>
<dbReference type="InterPro" id="IPR004378">
    <property type="entry name" value="F420H2_quin_Rdtase"/>
</dbReference>
<comment type="similarity">
    <text evidence="1">Belongs to the F420H(2)-dependent quinone reductase family.</text>
</comment>
<dbReference type="Gene3D" id="2.30.110.10">
    <property type="entry name" value="Electron Transport, Fmn-binding Protein, Chain A"/>
    <property type="match status" value="1"/>
</dbReference>
<comment type="caution">
    <text evidence="3">The sequence shown here is derived from an EMBL/GenBank/DDBJ whole genome shotgun (WGS) entry which is preliminary data.</text>
</comment>
<evidence type="ECO:0000313" key="3">
    <source>
        <dbReference type="EMBL" id="KJK34117.1"/>
    </source>
</evidence>
<dbReference type="PATRIC" id="fig|284040.3.peg.7060"/>
<evidence type="ECO:0000256" key="2">
    <source>
        <dbReference type="ARBA" id="ARBA00049106"/>
    </source>
</evidence>
<dbReference type="Proteomes" id="UP000034786">
    <property type="component" value="Unassembled WGS sequence"/>
</dbReference>
<dbReference type="NCBIfam" id="TIGR00026">
    <property type="entry name" value="hi_GC_TIGR00026"/>
    <property type="match status" value="1"/>
</dbReference>
<dbReference type="GO" id="GO:0016491">
    <property type="term" value="F:oxidoreductase activity"/>
    <property type="evidence" value="ECO:0007669"/>
    <property type="project" value="InterPro"/>
</dbReference>